<protein>
    <submittedName>
        <fullName evidence="1">Putative LOC100891476 [Strongylocentrotus purpuratus]</fullName>
    </submittedName>
</protein>
<reference evidence="1" key="1">
    <citation type="submission" date="2014-05" db="EMBL/GenBank/DDBJ databases">
        <authorList>
            <person name="Chronopoulou M."/>
        </authorList>
    </citation>
    <scope>NUCLEOTIDE SEQUENCE</scope>
    <source>
        <tissue evidence="1">Whole organism</tissue>
    </source>
</reference>
<dbReference type="InterPro" id="IPR036397">
    <property type="entry name" value="RNaseH_sf"/>
</dbReference>
<proteinExistence type="predicted"/>
<accession>A0A0K2USX8</accession>
<dbReference type="AlphaFoldDB" id="A0A0K2USX8"/>
<name>A0A0K2USX8_LEPSM</name>
<dbReference type="GO" id="GO:0003676">
    <property type="term" value="F:nucleic acid binding"/>
    <property type="evidence" value="ECO:0007669"/>
    <property type="project" value="InterPro"/>
</dbReference>
<dbReference type="InterPro" id="IPR012337">
    <property type="entry name" value="RNaseH-like_sf"/>
</dbReference>
<dbReference type="Gene3D" id="3.30.420.10">
    <property type="entry name" value="Ribonuclease H-like superfamily/Ribonuclease H"/>
    <property type="match status" value="1"/>
</dbReference>
<evidence type="ECO:0000313" key="1">
    <source>
        <dbReference type="EMBL" id="CDW41165.1"/>
    </source>
</evidence>
<organism evidence="1">
    <name type="scientific">Lepeophtheirus salmonis</name>
    <name type="common">Salmon louse</name>
    <name type="synonym">Caligus salmonis</name>
    <dbReference type="NCBI Taxonomy" id="72036"/>
    <lineage>
        <taxon>Eukaryota</taxon>
        <taxon>Metazoa</taxon>
        <taxon>Ecdysozoa</taxon>
        <taxon>Arthropoda</taxon>
        <taxon>Crustacea</taxon>
        <taxon>Multicrustacea</taxon>
        <taxon>Hexanauplia</taxon>
        <taxon>Copepoda</taxon>
        <taxon>Siphonostomatoida</taxon>
        <taxon>Caligidae</taxon>
        <taxon>Lepeophtheirus</taxon>
    </lineage>
</organism>
<sequence>MVRTLWFPSKDHSKYRTIFKHHLFKKLNHLMGCQHFKTTAYHPTVNGMLERIYSNQKASLGAFASNWIEYLHRASVIHSKKTLVTPTCLWHILTSSSTILGRYDYGHLLLLSQAWQVVDRLPCNL</sequence>
<dbReference type="SUPFAM" id="SSF53098">
    <property type="entry name" value="Ribonuclease H-like"/>
    <property type="match status" value="1"/>
</dbReference>
<dbReference type="EMBL" id="HACA01023804">
    <property type="protein sequence ID" value="CDW41165.1"/>
    <property type="molecule type" value="Transcribed_RNA"/>
</dbReference>